<proteinExistence type="predicted"/>
<accession>A0AA38CG25</accession>
<evidence type="ECO:0000313" key="2">
    <source>
        <dbReference type="EMBL" id="KAH9299595.1"/>
    </source>
</evidence>
<evidence type="ECO:0000256" key="1">
    <source>
        <dbReference type="SAM" id="MobiDB-lite"/>
    </source>
</evidence>
<name>A0AA38CG25_TAXCH</name>
<comment type="caution">
    <text evidence="2">The sequence shown here is derived from an EMBL/GenBank/DDBJ whole genome shotgun (WGS) entry which is preliminary data.</text>
</comment>
<evidence type="ECO:0000313" key="3">
    <source>
        <dbReference type="Proteomes" id="UP000824469"/>
    </source>
</evidence>
<dbReference type="Proteomes" id="UP000824469">
    <property type="component" value="Unassembled WGS sequence"/>
</dbReference>
<feature type="compositionally biased region" description="Polar residues" evidence="1">
    <location>
        <begin position="62"/>
        <end position="72"/>
    </location>
</feature>
<feature type="non-terminal residue" evidence="2">
    <location>
        <position position="72"/>
    </location>
</feature>
<feature type="non-terminal residue" evidence="2">
    <location>
        <position position="1"/>
    </location>
</feature>
<keyword evidence="3" id="KW-1185">Reference proteome</keyword>
<feature type="region of interest" description="Disordered" evidence="1">
    <location>
        <begin position="15"/>
        <end position="72"/>
    </location>
</feature>
<sequence length="72" mass="7922">SQVLIELEDVVVLSEDNSEELKEEEETPINTTEMENKGQMSESLGLVDPSSKDIPEDMPTSPLETSVVQTLS</sequence>
<feature type="compositionally biased region" description="Acidic residues" evidence="1">
    <location>
        <begin position="16"/>
        <end position="27"/>
    </location>
</feature>
<dbReference type="AlphaFoldDB" id="A0AA38CG25"/>
<gene>
    <name evidence="2" type="ORF">KI387_031277</name>
</gene>
<organism evidence="2 3">
    <name type="scientific">Taxus chinensis</name>
    <name type="common">Chinese yew</name>
    <name type="synonym">Taxus wallichiana var. chinensis</name>
    <dbReference type="NCBI Taxonomy" id="29808"/>
    <lineage>
        <taxon>Eukaryota</taxon>
        <taxon>Viridiplantae</taxon>
        <taxon>Streptophyta</taxon>
        <taxon>Embryophyta</taxon>
        <taxon>Tracheophyta</taxon>
        <taxon>Spermatophyta</taxon>
        <taxon>Pinopsida</taxon>
        <taxon>Pinidae</taxon>
        <taxon>Conifers II</taxon>
        <taxon>Cupressales</taxon>
        <taxon>Taxaceae</taxon>
        <taxon>Taxus</taxon>
    </lineage>
</organism>
<protein>
    <submittedName>
        <fullName evidence="2">Uncharacterized protein</fullName>
    </submittedName>
</protein>
<reference evidence="2 3" key="1">
    <citation type="journal article" date="2021" name="Nat. Plants">
        <title>The Taxus genome provides insights into paclitaxel biosynthesis.</title>
        <authorList>
            <person name="Xiong X."/>
            <person name="Gou J."/>
            <person name="Liao Q."/>
            <person name="Li Y."/>
            <person name="Zhou Q."/>
            <person name="Bi G."/>
            <person name="Li C."/>
            <person name="Du R."/>
            <person name="Wang X."/>
            <person name="Sun T."/>
            <person name="Guo L."/>
            <person name="Liang H."/>
            <person name="Lu P."/>
            <person name="Wu Y."/>
            <person name="Zhang Z."/>
            <person name="Ro D.K."/>
            <person name="Shang Y."/>
            <person name="Huang S."/>
            <person name="Yan J."/>
        </authorList>
    </citation>
    <scope>NUCLEOTIDE SEQUENCE [LARGE SCALE GENOMIC DNA]</scope>
    <source>
        <strain evidence="2">Ta-2019</strain>
    </source>
</reference>
<dbReference type="EMBL" id="JAHRHJ020000010">
    <property type="protein sequence ID" value="KAH9299595.1"/>
    <property type="molecule type" value="Genomic_DNA"/>
</dbReference>
<feature type="compositionally biased region" description="Polar residues" evidence="1">
    <location>
        <begin position="28"/>
        <end position="42"/>
    </location>
</feature>